<feature type="binding site" evidence="1">
    <location>
        <position position="124"/>
    </location>
    <ligand>
        <name>Mg(2+)</name>
        <dbReference type="ChEBI" id="CHEBI:18420"/>
    </ligand>
</feature>
<dbReference type="AlphaFoldDB" id="A0A075GY03"/>
<dbReference type="EMBL" id="KF900791">
    <property type="protein sequence ID" value="AIF07122.1"/>
    <property type="molecule type" value="Genomic_DNA"/>
</dbReference>
<name>A0A075GY03_9ARCH</name>
<keyword evidence="1" id="KW-0479">Metal-binding</keyword>
<protein>
    <submittedName>
        <fullName evidence="2">Translin family protein</fullName>
    </submittedName>
</protein>
<dbReference type="GO" id="GO:0046872">
    <property type="term" value="F:metal ion binding"/>
    <property type="evidence" value="ECO:0007669"/>
    <property type="project" value="UniProtKB-KW"/>
</dbReference>
<proteinExistence type="predicted"/>
<organism evidence="2">
    <name type="scientific">uncultured marine thaumarchaeote KM3_199_E03</name>
    <dbReference type="NCBI Taxonomy" id="1456092"/>
    <lineage>
        <taxon>Archaea</taxon>
        <taxon>Nitrososphaerota</taxon>
        <taxon>environmental samples</taxon>
    </lineage>
</organism>
<keyword evidence="1" id="KW-0460">Magnesium</keyword>
<accession>A0A075GY03</accession>
<dbReference type="PANTHER" id="PTHR10741">
    <property type="entry name" value="TRANSLIN AND TRANSLIN ASSOCIATED PROTEIN X"/>
    <property type="match status" value="1"/>
</dbReference>
<dbReference type="SUPFAM" id="SSF74784">
    <property type="entry name" value="Translin"/>
    <property type="match status" value="1"/>
</dbReference>
<evidence type="ECO:0000313" key="2">
    <source>
        <dbReference type="EMBL" id="AIF07122.1"/>
    </source>
</evidence>
<dbReference type="Gene3D" id="1.20.58.2140">
    <property type="match status" value="1"/>
</dbReference>
<feature type="binding site" evidence="1">
    <location>
        <position position="88"/>
    </location>
    <ligand>
        <name>Mg(2+)</name>
        <dbReference type="ChEBI" id="CHEBI:18420"/>
    </ligand>
</feature>
<dbReference type="CDD" id="cd14820">
    <property type="entry name" value="TRAX"/>
    <property type="match status" value="1"/>
</dbReference>
<evidence type="ECO:0000256" key="1">
    <source>
        <dbReference type="PIRSR" id="PIRSR602848-1"/>
    </source>
</evidence>
<dbReference type="GO" id="GO:0043565">
    <property type="term" value="F:sequence-specific DNA binding"/>
    <property type="evidence" value="ECO:0007669"/>
    <property type="project" value="InterPro"/>
</dbReference>
<reference evidence="2" key="1">
    <citation type="journal article" date="2014" name="Genome Biol. Evol.">
        <title>Pangenome evidence for extensive interdomain horizontal transfer affecting lineage core and shell genes in uncultured planktonic thaumarchaeota and euryarchaeota.</title>
        <authorList>
            <person name="Deschamps P."/>
            <person name="Zivanovic Y."/>
            <person name="Moreira D."/>
            <person name="Rodriguez-Valera F."/>
            <person name="Lopez-Garcia P."/>
        </authorList>
    </citation>
    <scope>NUCLEOTIDE SEQUENCE</scope>
</reference>
<sequence length="202" mass="23305">MALNKVKSSLNDISKSLHNVNASREYLIKNTRDVIILCSHSIIATHNGDLKLAKQKIKNAELVLKKNQKKATEGFKKYLITPEQEFVEARSFLAIVENKEIPSLKSMRVSKESYVLGLLDSIGELKRLMLDNIRKDQLTEASRIFTVMENLYLILYPFAMFDKIVKEARRKLDVNRSLVEESRAIITEEIRRNHFVNALTEK</sequence>
<dbReference type="InterPro" id="IPR002848">
    <property type="entry name" value="Translin_fam"/>
</dbReference>
<dbReference type="InterPro" id="IPR036081">
    <property type="entry name" value="Translin_sf"/>
</dbReference>